<evidence type="ECO:0008006" key="3">
    <source>
        <dbReference type="Google" id="ProtNLM"/>
    </source>
</evidence>
<reference evidence="1 2" key="1">
    <citation type="journal article" date="2013" name="Genome Announc.">
        <title>Draft Genome Sequence of Desulfotignum phosphitoxidans DSM 13687 Strain FiPS-3.</title>
        <authorList>
            <person name="Poehlein A."/>
            <person name="Daniel R."/>
            <person name="Simeonova D.D."/>
        </authorList>
    </citation>
    <scope>NUCLEOTIDE SEQUENCE [LARGE SCALE GENOMIC DNA]</scope>
    <source>
        <strain evidence="1 2">DSM 13687</strain>
    </source>
</reference>
<gene>
    <name evidence="1" type="ORF">Dpo_11c01480</name>
</gene>
<proteinExistence type="predicted"/>
<sequence length="317" mass="35740">MANITTLENVITKVHQDSIHHFDETVPVHEMEFDSLKQMWISGKPVDVAPTAQRLFSNRLRVPYSYLSRCPEDLQARNLNYWIEQERKNRDTFFCRFNGQSLRAVFTDRYQPLDNMEILAQLLEQGFSPGLKVQFSLDHGMFLLKIPEFEKAFGVNSGHGPLDEIIPGIVFTNSEVGLIAFSIESFFYRLVCTNGLISVAKTNGSRFKHISNRGLENFSETLAMVIEGSAANQEGFLLSRQSHVDNPMASIEAFSRRFGLSQNEAEIVKKAFLMEPGDTLFFVINAFTAAAKADNLTTADVYKFEKAGGQILSMVKS</sequence>
<keyword evidence="2" id="KW-1185">Reference proteome</keyword>
<evidence type="ECO:0000313" key="2">
    <source>
        <dbReference type="Proteomes" id="UP000014216"/>
    </source>
</evidence>
<dbReference type="InterPro" id="IPR026325">
    <property type="entry name" value="DUF932"/>
</dbReference>
<dbReference type="Pfam" id="PF06067">
    <property type="entry name" value="DUF932"/>
    <property type="match status" value="1"/>
</dbReference>
<dbReference type="OrthoDB" id="5413728at2"/>
<dbReference type="RefSeq" id="WP_006968159.1">
    <property type="nucleotide sequence ID" value="NZ_APJX01000011.1"/>
</dbReference>
<dbReference type="EMBL" id="APJX01000011">
    <property type="protein sequence ID" value="EMS78006.1"/>
    <property type="molecule type" value="Genomic_DNA"/>
</dbReference>
<accession>S0G2N8</accession>
<organism evidence="1 2">
    <name type="scientific">Desulfotignum phosphitoxidans DSM 13687</name>
    <dbReference type="NCBI Taxonomy" id="1286635"/>
    <lineage>
        <taxon>Bacteria</taxon>
        <taxon>Pseudomonadati</taxon>
        <taxon>Thermodesulfobacteriota</taxon>
        <taxon>Desulfobacteria</taxon>
        <taxon>Desulfobacterales</taxon>
        <taxon>Desulfobacteraceae</taxon>
        <taxon>Desulfotignum</taxon>
    </lineage>
</organism>
<name>S0G2N8_9BACT</name>
<dbReference type="AlphaFoldDB" id="S0G2N8"/>
<dbReference type="Proteomes" id="UP000014216">
    <property type="component" value="Unassembled WGS sequence"/>
</dbReference>
<protein>
    <recommendedName>
        <fullName evidence="3">DUF932 domain-containing protein</fullName>
    </recommendedName>
</protein>
<evidence type="ECO:0000313" key="1">
    <source>
        <dbReference type="EMBL" id="EMS78006.1"/>
    </source>
</evidence>
<comment type="caution">
    <text evidence="1">The sequence shown here is derived from an EMBL/GenBank/DDBJ whole genome shotgun (WGS) entry which is preliminary data.</text>
</comment>